<reference evidence="2 3" key="1">
    <citation type="journal article" date="2011" name="Genome Biol.">
        <title>Genome sequence of the insect pathogenic fungus Cordyceps militaris, a valued traditional Chinese medicine.</title>
        <authorList>
            <person name="Zheng P."/>
            <person name="Xia Y."/>
            <person name="Xiao G."/>
            <person name="Xiong C."/>
            <person name="Hu X."/>
            <person name="Zhang S."/>
            <person name="Zheng H."/>
            <person name="Huang Y."/>
            <person name="Zhou Y."/>
            <person name="Wang S."/>
            <person name="Zhao G.P."/>
            <person name="Liu X."/>
            <person name="St Leger R.J."/>
            <person name="Wang C."/>
        </authorList>
    </citation>
    <scope>NUCLEOTIDE SEQUENCE [LARGE SCALE GENOMIC DNA]</scope>
    <source>
        <strain evidence="2 3">CM01</strain>
    </source>
</reference>
<keyword evidence="1" id="KW-0812">Transmembrane</keyword>
<dbReference type="InParanoid" id="G3JHS4"/>
<gene>
    <name evidence="2" type="ORF">CCM_05937</name>
</gene>
<feature type="transmembrane region" description="Helical" evidence="1">
    <location>
        <begin position="31"/>
        <end position="54"/>
    </location>
</feature>
<keyword evidence="3" id="KW-1185">Reference proteome</keyword>
<dbReference type="GeneID" id="18167955"/>
<sequence>MHGLVGLWAIPPSCSDRYMNVALGIFKKGVPLISNAQLFILNFLILEIVVVSYYNKSATLNGNSVVSK</sequence>
<proteinExistence type="predicted"/>
<protein>
    <submittedName>
        <fullName evidence="2">Uncharacterized protein</fullName>
    </submittedName>
</protein>
<accession>G3JHS4</accession>
<dbReference type="HOGENOM" id="CLU_2793902_0_0_1"/>
<dbReference type="RefSeq" id="XP_006671144.1">
    <property type="nucleotide sequence ID" value="XM_006671081.1"/>
</dbReference>
<dbReference type="KEGG" id="cmt:CCM_05937"/>
<dbReference type="EMBL" id="JH126402">
    <property type="protein sequence ID" value="EGX91780.1"/>
    <property type="molecule type" value="Genomic_DNA"/>
</dbReference>
<name>G3JHS4_CORMM</name>
<dbReference type="Proteomes" id="UP000001610">
    <property type="component" value="Unassembled WGS sequence"/>
</dbReference>
<keyword evidence="1" id="KW-0472">Membrane</keyword>
<evidence type="ECO:0000313" key="3">
    <source>
        <dbReference type="Proteomes" id="UP000001610"/>
    </source>
</evidence>
<dbReference type="VEuPathDB" id="FungiDB:CCM_05937"/>
<organism evidence="2 3">
    <name type="scientific">Cordyceps militaris (strain CM01)</name>
    <name type="common">Caterpillar fungus</name>
    <dbReference type="NCBI Taxonomy" id="983644"/>
    <lineage>
        <taxon>Eukaryota</taxon>
        <taxon>Fungi</taxon>
        <taxon>Dikarya</taxon>
        <taxon>Ascomycota</taxon>
        <taxon>Pezizomycotina</taxon>
        <taxon>Sordariomycetes</taxon>
        <taxon>Hypocreomycetidae</taxon>
        <taxon>Hypocreales</taxon>
        <taxon>Cordycipitaceae</taxon>
        <taxon>Cordyceps</taxon>
    </lineage>
</organism>
<evidence type="ECO:0000313" key="2">
    <source>
        <dbReference type="EMBL" id="EGX91780.1"/>
    </source>
</evidence>
<keyword evidence="1" id="KW-1133">Transmembrane helix</keyword>
<dbReference type="AlphaFoldDB" id="G3JHS4"/>
<evidence type="ECO:0000256" key="1">
    <source>
        <dbReference type="SAM" id="Phobius"/>
    </source>
</evidence>